<protein>
    <submittedName>
        <fullName evidence="1">Uncharacterized protein</fullName>
    </submittedName>
</protein>
<comment type="caution">
    <text evidence="1">The sequence shown here is derived from an EMBL/GenBank/DDBJ whole genome shotgun (WGS) entry which is preliminary data.</text>
</comment>
<dbReference type="Proteomes" id="UP001159363">
    <property type="component" value="Chromosome 6"/>
</dbReference>
<organism evidence="1 2">
    <name type="scientific">Dryococelus australis</name>
    <dbReference type="NCBI Taxonomy" id="614101"/>
    <lineage>
        <taxon>Eukaryota</taxon>
        <taxon>Metazoa</taxon>
        <taxon>Ecdysozoa</taxon>
        <taxon>Arthropoda</taxon>
        <taxon>Hexapoda</taxon>
        <taxon>Insecta</taxon>
        <taxon>Pterygota</taxon>
        <taxon>Neoptera</taxon>
        <taxon>Polyneoptera</taxon>
        <taxon>Phasmatodea</taxon>
        <taxon>Verophasmatodea</taxon>
        <taxon>Anareolatae</taxon>
        <taxon>Phasmatidae</taxon>
        <taxon>Eurycanthinae</taxon>
        <taxon>Dryococelus</taxon>
    </lineage>
</organism>
<gene>
    <name evidence="1" type="ORF">PR048_019417</name>
</gene>
<reference evidence="1 2" key="1">
    <citation type="submission" date="2023-02" db="EMBL/GenBank/DDBJ databases">
        <title>LHISI_Scaffold_Assembly.</title>
        <authorList>
            <person name="Stuart O.P."/>
            <person name="Cleave R."/>
            <person name="Magrath M.J.L."/>
            <person name="Mikheyev A.S."/>
        </authorList>
    </citation>
    <scope>NUCLEOTIDE SEQUENCE [LARGE SCALE GENOMIC DNA]</scope>
    <source>
        <strain evidence="1">Daus_M_001</strain>
        <tissue evidence="1">Leg muscle</tissue>
    </source>
</reference>
<evidence type="ECO:0000313" key="2">
    <source>
        <dbReference type="Proteomes" id="UP001159363"/>
    </source>
</evidence>
<proteinExistence type="predicted"/>
<name>A0ABQ9H3J4_9NEOP</name>
<keyword evidence="2" id="KW-1185">Reference proteome</keyword>
<accession>A0ABQ9H3J4</accession>
<dbReference type="EMBL" id="JARBHB010000007">
    <property type="protein sequence ID" value="KAJ8878829.1"/>
    <property type="molecule type" value="Genomic_DNA"/>
</dbReference>
<sequence length="116" mass="13542">MWENIWSPLGDEKLNCIILMYYEGDTTLKVDFTDMVEKFAQGKRELRHNKYKMVKAFVYTFRVASGCGNGSVVNDVVENQLQSIVPSYFSSRLQVMDYPVEFFLREEAIRALEVPR</sequence>
<evidence type="ECO:0000313" key="1">
    <source>
        <dbReference type="EMBL" id="KAJ8878829.1"/>
    </source>
</evidence>